<dbReference type="RefSeq" id="WP_371754943.1">
    <property type="nucleotide sequence ID" value="NZ_JAYJLD010000023.1"/>
</dbReference>
<protein>
    <submittedName>
        <fullName evidence="1">Uncharacterized protein</fullName>
    </submittedName>
</protein>
<evidence type="ECO:0000313" key="1">
    <source>
        <dbReference type="EMBL" id="MEB3102820.1"/>
    </source>
</evidence>
<gene>
    <name evidence="1" type="ORF">VF724_14255</name>
</gene>
<sequence>MPVTVIPISIDKFVASYMKNNPKEHRQGIIINLKAAVAAKHEGACCSQCGQPIWAIGTAIAGWNACFTCLTGEADDSEDYEIEQVC</sequence>
<dbReference type="Proteomes" id="UP001310386">
    <property type="component" value="Unassembled WGS sequence"/>
</dbReference>
<reference evidence="1" key="1">
    <citation type="submission" date="2023-12" db="EMBL/GenBank/DDBJ databases">
        <title>Fervidustalea candida gen. nov., sp. nov., a novel member of the family Paenibacillaceae isolated from a geothermal area.</title>
        <authorList>
            <person name="Li W.-J."/>
            <person name="Jiao J.-Y."/>
            <person name="Chen Y."/>
        </authorList>
    </citation>
    <scope>NUCLEOTIDE SEQUENCE</scope>
    <source>
        <strain evidence="1">SYSU GA230002</strain>
    </source>
</reference>
<accession>A0ABU5ZJY6</accession>
<dbReference type="EMBL" id="JAYJLD010000023">
    <property type="protein sequence ID" value="MEB3102820.1"/>
    <property type="molecule type" value="Genomic_DNA"/>
</dbReference>
<keyword evidence="2" id="KW-1185">Reference proteome</keyword>
<evidence type="ECO:0000313" key="2">
    <source>
        <dbReference type="Proteomes" id="UP001310386"/>
    </source>
</evidence>
<comment type="caution">
    <text evidence="1">The sequence shown here is derived from an EMBL/GenBank/DDBJ whole genome shotgun (WGS) entry which is preliminary data.</text>
</comment>
<organism evidence="1 2">
    <name type="scientific">Ferviditalea candida</name>
    <dbReference type="NCBI Taxonomy" id="3108399"/>
    <lineage>
        <taxon>Bacteria</taxon>
        <taxon>Bacillati</taxon>
        <taxon>Bacillota</taxon>
        <taxon>Bacilli</taxon>
        <taxon>Bacillales</taxon>
        <taxon>Paenibacillaceae</taxon>
        <taxon>Ferviditalea</taxon>
    </lineage>
</organism>
<proteinExistence type="predicted"/>
<name>A0ABU5ZJY6_9BACL</name>